<comment type="caution">
    <text evidence="2">The sequence shown here is derived from an EMBL/GenBank/DDBJ whole genome shotgun (WGS) entry which is preliminary data.</text>
</comment>
<evidence type="ECO:0000313" key="2">
    <source>
        <dbReference type="EMBL" id="HIH10163.1"/>
    </source>
</evidence>
<proteinExistence type="predicted"/>
<dbReference type="AlphaFoldDB" id="A0A7J4IX81"/>
<dbReference type="CDD" id="cd10456">
    <property type="entry name" value="GIY-YIG_UPF0213"/>
    <property type="match status" value="1"/>
</dbReference>
<dbReference type="InterPro" id="IPR000305">
    <property type="entry name" value="GIY-YIG_endonuc"/>
</dbReference>
<dbReference type="Gene3D" id="3.40.1440.10">
    <property type="entry name" value="GIY-YIG endonuclease"/>
    <property type="match status" value="1"/>
</dbReference>
<protein>
    <submittedName>
        <fullName evidence="2">GIY-YIG nuclease family protein</fullName>
    </submittedName>
</protein>
<dbReference type="SUPFAM" id="SSF82771">
    <property type="entry name" value="GIY-YIG endonuclease"/>
    <property type="match status" value="1"/>
</dbReference>
<feature type="domain" description="GIY-YIG" evidence="1">
    <location>
        <begin position="1"/>
        <end position="84"/>
    </location>
</feature>
<name>A0A7J4IX81_9ARCH</name>
<dbReference type="InterPro" id="IPR035901">
    <property type="entry name" value="GIY-YIG_endonuc_sf"/>
</dbReference>
<dbReference type="PROSITE" id="PS50164">
    <property type="entry name" value="GIY_YIG"/>
    <property type="match status" value="1"/>
</dbReference>
<dbReference type="PANTHER" id="PTHR34477">
    <property type="entry name" value="UPF0213 PROTEIN YHBQ"/>
    <property type="match status" value="1"/>
</dbReference>
<dbReference type="InterPro" id="IPR050190">
    <property type="entry name" value="UPF0213_domain"/>
</dbReference>
<dbReference type="Proteomes" id="UP000565078">
    <property type="component" value="Unassembled WGS sequence"/>
</dbReference>
<sequence length="87" mass="10169">MPCFVYLAECSDGTYYCGIAKDVSKRLAMHNAGRASKYTRPRRPVRLVYCERKKDRGSALRREIEIKKMARGMKESLIRQPENRTKK</sequence>
<dbReference type="EMBL" id="DUGC01000094">
    <property type="protein sequence ID" value="HIH10163.1"/>
    <property type="molecule type" value="Genomic_DNA"/>
</dbReference>
<accession>A0A7J4IX81</accession>
<evidence type="ECO:0000313" key="3">
    <source>
        <dbReference type="Proteomes" id="UP000565078"/>
    </source>
</evidence>
<evidence type="ECO:0000259" key="1">
    <source>
        <dbReference type="PROSITE" id="PS50164"/>
    </source>
</evidence>
<dbReference type="Pfam" id="PF01541">
    <property type="entry name" value="GIY-YIG"/>
    <property type="match status" value="1"/>
</dbReference>
<organism evidence="2 3">
    <name type="scientific">Candidatus Iainarchaeum sp</name>
    <dbReference type="NCBI Taxonomy" id="3101447"/>
    <lineage>
        <taxon>Archaea</taxon>
        <taxon>Candidatus Iainarchaeota</taxon>
        <taxon>Candidatus Iainarchaeia</taxon>
        <taxon>Candidatus Iainarchaeales</taxon>
        <taxon>Candidatus Iainarchaeaceae</taxon>
        <taxon>Candidatus Iainarchaeum</taxon>
    </lineage>
</organism>
<reference evidence="3" key="1">
    <citation type="journal article" date="2020" name="bioRxiv">
        <title>A rank-normalized archaeal taxonomy based on genome phylogeny resolves widespread incomplete and uneven classifications.</title>
        <authorList>
            <person name="Rinke C."/>
            <person name="Chuvochina M."/>
            <person name="Mussig A.J."/>
            <person name="Chaumeil P.-A."/>
            <person name="Waite D.W."/>
            <person name="Whitman W.B."/>
            <person name="Parks D.H."/>
            <person name="Hugenholtz P."/>
        </authorList>
    </citation>
    <scope>NUCLEOTIDE SEQUENCE [LARGE SCALE GENOMIC DNA]</scope>
</reference>
<dbReference type="PANTHER" id="PTHR34477:SF1">
    <property type="entry name" value="UPF0213 PROTEIN YHBQ"/>
    <property type="match status" value="1"/>
</dbReference>
<gene>
    <name evidence="2" type="ORF">HA254_05870</name>
</gene>